<name>A0A834TDT1_9FABA</name>
<feature type="region of interest" description="Disordered" evidence="1">
    <location>
        <begin position="1"/>
        <end position="47"/>
    </location>
</feature>
<evidence type="ECO:0000313" key="2">
    <source>
        <dbReference type="EMBL" id="KAF7820088.1"/>
    </source>
</evidence>
<sequence length="47" mass="5707">MLHYHSTEKTTDRDTEASDRSRSVRNDGNRHHRRNDTKTMRIWHSIT</sequence>
<dbReference type="EMBL" id="JAAIUW010000008">
    <property type="protein sequence ID" value="KAF7820088.1"/>
    <property type="molecule type" value="Genomic_DNA"/>
</dbReference>
<feature type="compositionally biased region" description="Basic and acidic residues" evidence="1">
    <location>
        <begin position="1"/>
        <end position="29"/>
    </location>
</feature>
<evidence type="ECO:0000313" key="3">
    <source>
        <dbReference type="Proteomes" id="UP000634136"/>
    </source>
</evidence>
<dbReference type="Proteomes" id="UP000634136">
    <property type="component" value="Unassembled WGS sequence"/>
</dbReference>
<protein>
    <submittedName>
        <fullName evidence="2">Uncharacterized protein</fullName>
    </submittedName>
</protein>
<reference evidence="2" key="1">
    <citation type="submission" date="2020-09" db="EMBL/GenBank/DDBJ databases">
        <title>Genome-Enabled Discovery of Anthraquinone Biosynthesis in Senna tora.</title>
        <authorList>
            <person name="Kang S.-H."/>
            <person name="Pandey R.P."/>
            <person name="Lee C.-M."/>
            <person name="Sim J.-S."/>
            <person name="Jeong J.-T."/>
            <person name="Choi B.-S."/>
            <person name="Jung M."/>
            <person name="Ginzburg D."/>
            <person name="Zhao K."/>
            <person name="Won S.Y."/>
            <person name="Oh T.-J."/>
            <person name="Yu Y."/>
            <person name="Kim N.-H."/>
            <person name="Lee O.R."/>
            <person name="Lee T.-H."/>
            <person name="Bashyal P."/>
            <person name="Kim T.-S."/>
            <person name="Lee W.-H."/>
            <person name="Kawkins C."/>
            <person name="Kim C.-K."/>
            <person name="Kim J.S."/>
            <person name="Ahn B.O."/>
            <person name="Rhee S.Y."/>
            <person name="Sohng J.K."/>
        </authorList>
    </citation>
    <scope>NUCLEOTIDE SEQUENCE</scope>
    <source>
        <tissue evidence="2">Leaf</tissue>
    </source>
</reference>
<organism evidence="2 3">
    <name type="scientific">Senna tora</name>
    <dbReference type="NCBI Taxonomy" id="362788"/>
    <lineage>
        <taxon>Eukaryota</taxon>
        <taxon>Viridiplantae</taxon>
        <taxon>Streptophyta</taxon>
        <taxon>Embryophyta</taxon>
        <taxon>Tracheophyta</taxon>
        <taxon>Spermatophyta</taxon>
        <taxon>Magnoliopsida</taxon>
        <taxon>eudicotyledons</taxon>
        <taxon>Gunneridae</taxon>
        <taxon>Pentapetalae</taxon>
        <taxon>rosids</taxon>
        <taxon>fabids</taxon>
        <taxon>Fabales</taxon>
        <taxon>Fabaceae</taxon>
        <taxon>Caesalpinioideae</taxon>
        <taxon>Cassia clade</taxon>
        <taxon>Senna</taxon>
    </lineage>
</organism>
<proteinExistence type="predicted"/>
<comment type="caution">
    <text evidence="2">The sequence shown here is derived from an EMBL/GenBank/DDBJ whole genome shotgun (WGS) entry which is preliminary data.</text>
</comment>
<dbReference type="AlphaFoldDB" id="A0A834TDT1"/>
<accession>A0A834TDT1</accession>
<gene>
    <name evidence="2" type="ORF">G2W53_025543</name>
</gene>
<keyword evidence="3" id="KW-1185">Reference proteome</keyword>
<evidence type="ECO:0000256" key="1">
    <source>
        <dbReference type="SAM" id="MobiDB-lite"/>
    </source>
</evidence>